<proteinExistence type="predicted"/>
<sequence length="77" mass="8190">MLATPQPHGDAVLEEAILVAARLGILKPHNHVVAVQRVHEDFCVKIVSVDALGAGIKRTTLVELQQATSTVPVVTSE</sequence>
<name>A0A0D2M4T0_9CHLO</name>
<keyword evidence="1" id="KW-0418">Kinase</keyword>
<organism evidence="1 2">
    <name type="scientific">Monoraphidium neglectum</name>
    <dbReference type="NCBI Taxonomy" id="145388"/>
    <lineage>
        <taxon>Eukaryota</taxon>
        <taxon>Viridiplantae</taxon>
        <taxon>Chlorophyta</taxon>
        <taxon>core chlorophytes</taxon>
        <taxon>Chlorophyceae</taxon>
        <taxon>CS clade</taxon>
        <taxon>Sphaeropleales</taxon>
        <taxon>Selenastraceae</taxon>
        <taxon>Monoraphidium</taxon>
    </lineage>
</organism>
<dbReference type="EC" id="2.7.1.40" evidence="1"/>
<evidence type="ECO:0000313" key="1">
    <source>
        <dbReference type="EMBL" id="KIY96291.1"/>
    </source>
</evidence>
<reference evidence="1 2" key="1">
    <citation type="journal article" date="2013" name="BMC Genomics">
        <title>Reconstruction of the lipid metabolism for the microalga Monoraphidium neglectum from its genome sequence reveals characteristics suitable for biofuel production.</title>
        <authorList>
            <person name="Bogen C."/>
            <person name="Al-Dilaimi A."/>
            <person name="Albersmeier A."/>
            <person name="Wichmann J."/>
            <person name="Grundmann M."/>
            <person name="Rupp O."/>
            <person name="Lauersen K.J."/>
            <person name="Blifernez-Klassen O."/>
            <person name="Kalinowski J."/>
            <person name="Goesmann A."/>
            <person name="Mussgnug J.H."/>
            <person name="Kruse O."/>
        </authorList>
    </citation>
    <scope>NUCLEOTIDE SEQUENCE [LARGE SCALE GENOMIC DNA]</scope>
    <source>
        <strain evidence="1 2">SAG 48.87</strain>
    </source>
</reference>
<dbReference type="GeneID" id="25728959"/>
<gene>
    <name evidence="1" type="ORF">MNEG_11673</name>
</gene>
<dbReference type="RefSeq" id="XP_013895311.1">
    <property type="nucleotide sequence ID" value="XM_014039857.1"/>
</dbReference>
<dbReference type="KEGG" id="mng:MNEG_11673"/>
<dbReference type="AlphaFoldDB" id="A0A0D2M4T0"/>
<dbReference type="STRING" id="145388.A0A0D2M4T0"/>
<accession>A0A0D2M4T0</accession>
<dbReference type="OrthoDB" id="108365at2759"/>
<dbReference type="Proteomes" id="UP000054498">
    <property type="component" value="Unassembled WGS sequence"/>
</dbReference>
<keyword evidence="1" id="KW-0808">Transferase</keyword>
<dbReference type="GO" id="GO:0004743">
    <property type="term" value="F:pyruvate kinase activity"/>
    <property type="evidence" value="ECO:0007669"/>
    <property type="project" value="UniProtKB-EC"/>
</dbReference>
<keyword evidence="1" id="KW-0670">Pyruvate</keyword>
<protein>
    <submittedName>
        <fullName evidence="1">Pyruvate kinase</fullName>
        <ecNumber evidence="1">2.7.1.40</ecNumber>
    </submittedName>
</protein>
<dbReference type="EMBL" id="KK103074">
    <property type="protein sequence ID" value="KIY96291.1"/>
    <property type="molecule type" value="Genomic_DNA"/>
</dbReference>
<keyword evidence="2" id="KW-1185">Reference proteome</keyword>
<dbReference type="GO" id="GO:0016301">
    <property type="term" value="F:kinase activity"/>
    <property type="evidence" value="ECO:0007669"/>
    <property type="project" value="UniProtKB-KW"/>
</dbReference>
<evidence type="ECO:0000313" key="2">
    <source>
        <dbReference type="Proteomes" id="UP000054498"/>
    </source>
</evidence>